<name>A0ABT7UDZ0_9FIRM</name>
<organism evidence="1 2">
    <name type="scientific">Amedibacillus dolichus</name>
    <dbReference type="NCBI Taxonomy" id="31971"/>
    <lineage>
        <taxon>Bacteria</taxon>
        <taxon>Bacillati</taxon>
        <taxon>Bacillota</taxon>
        <taxon>Erysipelotrichia</taxon>
        <taxon>Erysipelotrichales</taxon>
        <taxon>Erysipelotrichaceae</taxon>
        <taxon>Amedibacillus</taxon>
    </lineage>
</organism>
<accession>A0ABT7UDZ0</accession>
<reference evidence="1" key="2">
    <citation type="submission" date="2023-06" db="EMBL/GenBank/DDBJ databases">
        <authorList>
            <person name="Zeman M."/>
            <person name="Kubasova T."/>
            <person name="Jahodarova E."/>
            <person name="Nykrynova M."/>
            <person name="Rychlik I."/>
        </authorList>
    </citation>
    <scope>NUCLEOTIDE SEQUENCE</scope>
    <source>
        <strain evidence="1">ET39</strain>
    </source>
</reference>
<dbReference type="Pfam" id="PF13671">
    <property type="entry name" value="AAA_33"/>
    <property type="match status" value="1"/>
</dbReference>
<sequence>MAEVIILCGKVAAGKTTYAKQLARSLPSVILSIDDLVVSLRDHCEGPRQLRELEGKIRAYDVSLAKQLVPQGITCIIDHGHWTRDSRQQIIDACRADGLPYRLVWLTCPRGIRLQRLKQRNEQVRSSGEKGYVIDAEQLERFDSWFEELSEEERMHAEILETGNS</sequence>
<protein>
    <submittedName>
        <fullName evidence="1">ATP-binding protein</fullName>
    </submittedName>
</protein>
<keyword evidence="1" id="KW-0067">ATP-binding</keyword>
<keyword evidence="1" id="KW-0547">Nucleotide-binding</keyword>
<keyword evidence="2" id="KW-1185">Reference proteome</keyword>
<dbReference type="GO" id="GO:0005524">
    <property type="term" value="F:ATP binding"/>
    <property type="evidence" value="ECO:0007669"/>
    <property type="project" value="UniProtKB-KW"/>
</dbReference>
<reference evidence="1" key="1">
    <citation type="submission" date="2023-06" db="EMBL/GenBank/DDBJ databases">
        <title>Identification and characterization of horizontal gene transfer across gut microbiota members of farm animals based on homology search.</title>
        <authorList>
            <person name="Schwarzerova J."/>
            <person name="Nykrynova M."/>
            <person name="Jureckova K."/>
            <person name="Cejkova D."/>
            <person name="Rychlik I."/>
        </authorList>
    </citation>
    <scope>NUCLEOTIDE SEQUENCE</scope>
    <source>
        <strain evidence="1">ET39</strain>
    </source>
</reference>
<dbReference type="SUPFAM" id="SSF52540">
    <property type="entry name" value="P-loop containing nucleoside triphosphate hydrolases"/>
    <property type="match status" value="1"/>
</dbReference>
<dbReference type="Proteomes" id="UP001529340">
    <property type="component" value="Unassembled WGS sequence"/>
</dbReference>
<dbReference type="InterPro" id="IPR027417">
    <property type="entry name" value="P-loop_NTPase"/>
</dbReference>
<evidence type="ECO:0000313" key="2">
    <source>
        <dbReference type="Proteomes" id="UP001529340"/>
    </source>
</evidence>
<evidence type="ECO:0000313" key="1">
    <source>
        <dbReference type="EMBL" id="MDM8157827.1"/>
    </source>
</evidence>
<proteinExistence type="predicted"/>
<dbReference type="EMBL" id="JAUDCG010000047">
    <property type="protein sequence ID" value="MDM8157827.1"/>
    <property type="molecule type" value="Genomic_DNA"/>
</dbReference>
<comment type="caution">
    <text evidence="1">The sequence shown here is derived from an EMBL/GenBank/DDBJ whole genome shotgun (WGS) entry which is preliminary data.</text>
</comment>
<gene>
    <name evidence="1" type="ORF">QUV96_09280</name>
</gene>
<dbReference type="Gene3D" id="3.40.50.300">
    <property type="entry name" value="P-loop containing nucleotide triphosphate hydrolases"/>
    <property type="match status" value="1"/>
</dbReference>
<dbReference type="RefSeq" id="WP_289608270.1">
    <property type="nucleotide sequence ID" value="NZ_JAUDCG010000047.1"/>
</dbReference>